<dbReference type="SUPFAM" id="SSF56801">
    <property type="entry name" value="Acetyl-CoA synthetase-like"/>
    <property type="match status" value="1"/>
</dbReference>
<feature type="transmembrane region" description="Helical" evidence="1">
    <location>
        <begin position="238"/>
        <end position="260"/>
    </location>
</feature>
<comment type="caution">
    <text evidence="4">The sequence shown here is derived from an EMBL/GenBank/DDBJ whole genome shotgun (WGS) entry which is preliminary data.</text>
</comment>
<protein>
    <submittedName>
        <fullName evidence="4">Fatty-acyl-CoA synthase/long-chain acyl-CoA synthetase</fullName>
    </submittedName>
</protein>
<dbReference type="EMBL" id="SLZZ01000015">
    <property type="protein sequence ID" value="TCS77751.1"/>
    <property type="molecule type" value="Genomic_DNA"/>
</dbReference>
<dbReference type="InterPro" id="IPR000873">
    <property type="entry name" value="AMP-dep_synth/lig_dom"/>
</dbReference>
<dbReference type="RefSeq" id="WP_132381941.1">
    <property type="nucleotide sequence ID" value="NZ_SLZZ01000015.1"/>
</dbReference>
<dbReference type="Pfam" id="PF13193">
    <property type="entry name" value="AMP-binding_C"/>
    <property type="match status" value="1"/>
</dbReference>
<sequence>MYCGTELWKNLLFFQLTQQKLIGGREIEAFPDMPVNLYEALTNIAKIYPEKTAIVDNYDRPCCYALLKEKTDTFSSYLKHKKGISRRSHVALMLYNSLEFCVAFLSLTKLGAVTVPLPTKYKKQEITSLIQKSDIQLIICDEDFYPWFYDYEKNGISVLKSGNQEEHYGFSKYYEFSTDDSKPAGNREDTALLMFTSGTTSQSKGVVIKNYNIMHAIVSYQKILNITEKDISLIPIPIYHVTGLVALLGLFLYVGGTLYLHKYFDAKRVLTCVKEHHVTFLHASPTVFSMLLAESKRFPELPSLKNLACGSSNMPKEKLSQIHSWLPHSTFHTIYGLTETTSPATIFPGDASTSKYIGSSGLPIPGTRFKILDENGNDLFPNIVGEIWISGTVVLDSYYKIDTPLLKDGWLDTGDLGYFNSEGYLFVVDRRKDMINRGGEKIWSFDVENELYKIQGIEEAAVIGIPDNIYGEVAAAVVKLLPGTALTAESIRQKLKSKIAKYKIPARILILDEIPITPNGKIDKKTIKKLF</sequence>
<dbReference type="InterPro" id="IPR025110">
    <property type="entry name" value="AMP-bd_C"/>
</dbReference>
<dbReference type="PANTHER" id="PTHR43767:SF1">
    <property type="entry name" value="NONRIBOSOMAL PEPTIDE SYNTHASE PES1 (EUROFUNG)-RELATED"/>
    <property type="match status" value="1"/>
</dbReference>
<evidence type="ECO:0000313" key="4">
    <source>
        <dbReference type="EMBL" id="TCS77751.1"/>
    </source>
</evidence>
<keyword evidence="1" id="KW-0812">Transmembrane</keyword>
<dbReference type="InterPro" id="IPR042099">
    <property type="entry name" value="ANL_N_sf"/>
</dbReference>
<dbReference type="InterPro" id="IPR050237">
    <property type="entry name" value="ATP-dep_AMP-bd_enzyme"/>
</dbReference>
<feature type="domain" description="AMP-binding enzyme C-terminal" evidence="3">
    <location>
        <begin position="447"/>
        <end position="521"/>
    </location>
</feature>
<dbReference type="GO" id="GO:0016878">
    <property type="term" value="F:acid-thiol ligase activity"/>
    <property type="evidence" value="ECO:0007669"/>
    <property type="project" value="UniProtKB-ARBA"/>
</dbReference>
<dbReference type="CDD" id="cd04433">
    <property type="entry name" value="AFD_class_I"/>
    <property type="match status" value="1"/>
</dbReference>
<evidence type="ECO:0000256" key="1">
    <source>
        <dbReference type="SAM" id="Phobius"/>
    </source>
</evidence>
<dbReference type="Proteomes" id="UP000295726">
    <property type="component" value="Unassembled WGS sequence"/>
</dbReference>
<evidence type="ECO:0000259" key="2">
    <source>
        <dbReference type="Pfam" id="PF00501"/>
    </source>
</evidence>
<dbReference type="InterPro" id="IPR020845">
    <property type="entry name" value="AMP-binding_CS"/>
</dbReference>
<proteinExistence type="predicted"/>
<dbReference type="OrthoDB" id="9803968at2"/>
<keyword evidence="1" id="KW-1133">Transmembrane helix</keyword>
<organism evidence="4 5">
    <name type="scientific">Muricomes intestini</name>
    <dbReference type="NCBI Taxonomy" id="1796634"/>
    <lineage>
        <taxon>Bacteria</taxon>
        <taxon>Bacillati</taxon>
        <taxon>Bacillota</taxon>
        <taxon>Clostridia</taxon>
        <taxon>Lachnospirales</taxon>
        <taxon>Lachnospiraceae</taxon>
        <taxon>Muricomes</taxon>
    </lineage>
</organism>
<gene>
    <name evidence="4" type="ORF">EDD59_11570</name>
</gene>
<reference evidence="4 5" key="1">
    <citation type="submission" date="2019-03" db="EMBL/GenBank/DDBJ databases">
        <title>Genomic Encyclopedia of Type Strains, Phase IV (KMG-IV): sequencing the most valuable type-strain genomes for metagenomic binning, comparative biology and taxonomic classification.</title>
        <authorList>
            <person name="Goeker M."/>
        </authorList>
    </citation>
    <scope>NUCLEOTIDE SEQUENCE [LARGE SCALE GENOMIC DNA]</scope>
    <source>
        <strain evidence="4 5">DSM 29489</strain>
    </source>
</reference>
<dbReference type="Pfam" id="PF00501">
    <property type="entry name" value="AMP-binding"/>
    <property type="match status" value="1"/>
</dbReference>
<dbReference type="InterPro" id="IPR045851">
    <property type="entry name" value="AMP-bd_C_sf"/>
</dbReference>
<evidence type="ECO:0000313" key="5">
    <source>
        <dbReference type="Proteomes" id="UP000295726"/>
    </source>
</evidence>
<accession>A0A4R3K510</accession>
<dbReference type="Gene3D" id="3.30.300.30">
    <property type="match status" value="1"/>
</dbReference>
<dbReference type="PANTHER" id="PTHR43767">
    <property type="entry name" value="LONG-CHAIN-FATTY-ACID--COA LIGASE"/>
    <property type="match status" value="1"/>
</dbReference>
<dbReference type="Gene3D" id="3.40.50.12780">
    <property type="entry name" value="N-terminal domain of ligase-like"/>
    <property type="match status" value="1"/>
</dbReference>
<dbReference type="AlphaFoldDB" id="A0A4R3K510"/>
<feature type="domain" description="AMP-dependent synthetase/ligase" evidence="2">
    <location>
        <begin position="45"/>
        <end position="399"/>
    </location>
</feature>
<keyword evidence="5" id="KW-1185">Reference proteome</keyword>
<name>A0A4R3K510_9FIRM</name>
<keyword evidence="1" id="KW-0472">Membrane</keyword>
<evidence type="ECO:0000259" key="3">
    <source>
        <dbReference type="Pfam" id="PF13193"/>
    </source>
</evidence>
<dbReference type="PROSITE" id="PS00455">
    <property type="entry name" value="AMP_BINDING"/>
    <property type="match status" value="1"/>
</dbReference>